<organism evidence="2">
    <name type="scientific">bioreactor metagenome</name>
    <dbReference type="NCBI Taxonomy" id="1076179"/>
    <lineage>
        <taxon>unclassified sequences</taxon>
        <taxon>metagenomes</taxon>
        <taxon>ecological metagenomes</taxon>
    </lineage>
</organism>
<keyword evidence="1" id="KW-0812">Transmembrane</keyword>
<name>A0A645BHV1_9ZZZZ</name>
<keyword evidence="1" id="KW-0472">Membrane</keyword>
<keyword evidence="1" id="KW-1133">Transmembrane helix</keyword>
<accession>A0A645BHV1</accession>
<gene>
    <name evidence="2" type="ORF">SDC9_111941</name>
</gene>
<evidence type="ECO:0000256" key="1">
    <source>
        <dbReference type="SAM" id="Phobius"/>
    </source>
</evidence>
<protein>
    <submittedName>
        <fullName evidence="2">Uncharacterized protein</fullName>
    </submittedName>
</protein>
<feature type="transmembrane region" description="Helical" evidence="1">
    <location>
        <begin position="30"/>
        <end position="54"/>
    </location>
</feature>
<evidence type="ECO:0000313" key="2">
    <source>
        <dbReference type="EMBL" id="MPM65049.1"/>
    </source>
</evidence>
<comment type="caution">
    <text evidence="2">The sequence shown here is derived from an EMBL/GenBank/DDBJ whole genome shotgun (WGS) entry which is preliminary data.</text>
</comment>
<proteinExistence type="predicted"/>
<sequence>MVLREELKQFLENSNIEINQLYEKIKQRPLTCIICIIVILTAVVILIVLPYWRVTQFGIDDPKDLADAENDCRVTLTQILGGIAVGIGIFFAWGSLTTAREGQLTERFTRAVDQLGNSNLDIRRWNTFPRKNLKGVG</sequence>
<reference evidence="2" key="1">
    <citation type="submission" date="2019-08" db="EMBL/GenBank/DDBJ databases">
        <authorList>
            <person name="Kucharzyk K."/>
            <person name="Murdoch R.W."/>
            <person name="Higgins S."/>
            <person name="Loffler F."/>
        </authorList>
    </citation>
    <scope>NUCLEOTIDE SEQUENCE</scope>
</reference>
<dbReference type="EMBL" id="VSSQ01020302">
    <property type="protein sequence ID" value="MPM65049.1"/>
    <property type="molecule type" value="Genomic_DNA"/>
</dbReference>
<dbReference type="AlphaFoldDB" id="A0A645BHV1"/>
<feature type="transmembrane region" description="Helical" evidence="1">
    <location>
        <begin position="74"/>
        <end position="93"/>
    </location>
</feature>